<keyword evidence="5" id="KW-1185">Reference proteome</keyword>
<dbReference type="InterPro" id="IPR027806">
    <property type="entry name" value="HARBI1_dom"/>
</dbReference>
<gene>
    <name evidence="4" type="ORF">EZV62_005133</name>
</gene>
<dbReference type="AlphaFoldDB" id="A0A5C7IM56"/>
<name>A0A5C7IM56_9ROSI</name>
<keyword evidence="2" id="KW-0479">Metal-binding</keyword>
<proteinExistence type="predicted"/>
<comment type="caution">
    <text evidence="4">The sequence shown here is derived from an EMBL/GenBank/DDBJ whole genome shotgun (WGS) entry which is preliminary data.</text>
</comment>
<comment type="cofactor">
    <cofactor evidence="1">
        <name>a divalent metal cation</name>
        <dbReference type="ChEBI" id="CHEBI:60240"/>
    </cofactor>
</comment>
<dbReference type="Proteomes" id="UP000323000">
    <property type="component" value="Chromosome 2"/>
</dbReference>
<reference evidence="5" key="1">
    <citation type="journal article" date="2019" name="Gigascience">
        <title>De novo genome assembly of the endangered Acer yangbiense, a plant species with extremely small populations endemic to Yunnan Province, China.</title>
        <authorList>
            <person name="Yang J."/>
            <person name="Wariss H.M."/>
            <person name="Tao L."/>
            <person name="Zhang R."/>
            <person name="Yun Q."/>
            <person name="Hollingsworth P."/>
            <person name="Dao Z."/>
            <person name="Luo G."/>
            <person name="Guo H."/>
            <person name="Ma Y."/>
            <person name="Sun W."/>
        </authorList>
    </citation>
    <scope>NUCLEOTIDE SEQUENCE [LARGE SCALE GENOMIC DNA]</scope>
    <source>
        <strain evidence="5">cv. Malutang</strain>
    </source>
</reference>
<dbReference type="EMBL" id="VAHF01000002">
    <property type="protein sequence ID" value="TXG70198.1"/>
    <property type="molecule type" value="Genomic_DNA"/>
</dbReference>
<sequence length="303" mass="34904">MLQSGLITPYRGVRYHLKEYSTRAPENYQELFNLRHASLRNVIKRAFMVLKKRFPILSTGTKSHFSVRTLRKIVLACCILHNYLIGVDPDEQILKEVDQELWNSEPQTEDIYSTKKDNEDARLGASIRNEIAKKPEVWNSLIEEKPNANKWRHTPIHHYDKLSELFANDRANGEGAVSAKEKVQQWEREGSPNHVVDVEHFDEVNNTCSESFSPQYNSQPASASKGIKRKSSMLESLDKYLENVQSGMNNVADAIREGNKIVERVQPHRHSEQEVYDELINIGVPEQLQLDGYLFLIDSESKK</sequence>
<evidence type="ECO:0000256" key="2">
    <source>
        <dbReference type="ARBA" id="ARBA00022723"/>
    </source>
</evidence>
<evidence type="ECO:0000259" key="3">
    <source>
        <dbReference type="Pfam" id="PF13359"/>
    </source>
</evidence>
<dbReference type="GO" id="GO:0046872">
    <property type="term" value="F:metal ion binding"/>
    <property type="evidence" value="ECO:0007669"/>
    <property type="project" value="UniProtKB-KW"/>
</dbReference>
<dbReference type="OrthoDB" id="1414267at2759"/>
<feature type="domain" description="DDE Tnp4" evidence="3">
    <location>
        <begin position="10"/>
        <end position="82"/>
    </location>
</feature>
<protein>
    <recommendedName>
        <fullName evidence="3">DDE Tnp4 domain-containing protein</fullName>
    </recommendedName>
</protein>
<evidence type="ECO:0000313" key="4">
    <source>
        <dbReference type="EMBL" id="TXG70198.1"/>
    </source>
</evidence>
<dbReference type="Pfam" id="PF13359">
    <property type="entry name" value="DDE_Tnp_4"/>
    <property type="match status" value="1"/>
</dbReference>
<evidence type="ECO:0000256" key="1">
    <source>
        <dbReference type="ARBA" id="ARBA00001968"/>
    </source>
</evidence>
<dbReference type="PANTHER" id="PTHR46929">
    <property type="entry name" value="EXPRESSED PROTEIN"/>
    <property type="match status" value="1"/>
</dbReference>
<evidence type="ECO:0000313" key="5">
    <source>
        <dbReference type="Proteomes" id="UP000323000"/>
    </source>
</evidence>
<accession>A0A5C7IM56</accession>
<dbReference type="PANTHER" id="PTHR46929:SF4">
    <property type="entry name" value="MYB_SANT-LIKE DOMAIN-CONTAINING PROTEIN"/>
    <property type="match status" value="1"/>
</dbReference>
<organism evidence="4 5">
    <name type="scientific">Acer yangbiense</name>
    <dbReference type="NCBI Taxonomy" id="1000413"/>
    <lineage>
        <taxon>Eukaryota</taxon>
        <taxon>Viridiplantae</taxon>
        <taxon>Streptophyta</taxon>
        <taxon>Embryophyta</taxon>
        <taxon>Tracheophyta</taxon>
        <taxon>Spermatophyta</taxon>
        <taxon>Magnoliopsida</taxon>
        <taxon>eudicotyledons</taxon>
        <taxon>Gunneridae</taxon>
        <taxon>Pentapetalae</taxon>
        <taxon>rosids</taxon>
        <taxon>malvids</taxon>
        <taxon>Sapindales</taxon>
        <taxon>Sapindaceae</taxon>
        <taxon>Hippocastanoideae</taxon>
        <taxon>Acereae</taxon>
        <taxon>Acer</taxon>
    </lineage>
</organism>